<organism evidence="1">
    <name type="scientific">marine metagenome</name>
    <dbReference type="NCBI Taxonomy" id="408172"/>
    <lineage>
        <taxon>unclassified sequences</taxon>
        <taxon>metagenomes</taxon>
        <taxon>ecological metagenomes</taxon>
    </lineage>
</organism>
<accession>A0A383ACH9</accession>
<sequence>MANTTNKFQDPRQFLTPMDEEHFHKNRRSAIDYYGEDYMDKLLKVTRGRVLHDYVRPRFSLPRKYRR</sequence>
<name>A0A383ACH9_9ZZZZ</name>
<dbReference type="EMBL" id="UINC01191115">
    <property type="protein sequence ID" value="SVE05586.1"/>
    <property type="molecule type" value="Genomic_DNA"/>
</dbReference>
<evidence type="ECO:0000313" key="1">
    <source>
        <dbReference type="EMBL" id="SVE05586.1"/>
    </source>
</evidence>
<protein>
    <submittedName>
        <fullName evidence="1">Uncharacterized protein</fullName>
    </submittedName>
</protein>
<dbReference type="AlphaFoldDB" id="A0A383ACH9"/>
<gene>
    <name evidence="1" type="ORF">METZ01_LOCUS458440</name>
</gene>
<reference evidence="1" key="1">
    <citation type="submission" date="2018-05" db="EMBL/GenBank/DDBJ databases">
        <authorList>
            <person name="Lanie J.A."/>
            <person name="Ng W.-L."/>
            <person name="Kazmierczak K.M."/>
            <person name="Andrzejewski T.M."/>
            <person name="Davidsen T.M."/>
            <person name="Wayne K.J."/>
            <person name="Tettelin H."/>
            <person name="Glass J.I."/>
            <person name="Rusch D."/>
            <person name="Podicherti R."/>
            <person name="Tsui H.-C.T."/>
            <person name="Winkler M.E."/>
        </authorList>
    </citation>
    <scope>NUCLEOTIDE SEQUENCE</scope>
</reference>
<proteinExistence type="predicted"/>